<dbReference type="InterPro" id="IPR001128">
    <property type="entry name" value="Cyt_P450"/>
</dbReference>
<dbReference type="EMBL" id="CAJNOC010004589">
    <property type="protein sequence ID" value="CAF1026981.1"/>
    <property type="molecule type" value="Genomic_DNA"/>
</dbReference>
<evidence type="ECO:0000256" key="1">
    <source>
        <dbReference type="ARBA" id="ARBA00001971"/>
    </source>
</evidence>
<protein>
    <recommendedName>
        <fullName evidence="13">Cytochrome p450</fullName>
    </recommendedName>
</protein>
<dbReference type="GO" id="GO:0016705">
    <property type="term" value="F:oxidoreductase activity, acting on paired donors, with incorporation or reduction of molecular oxygen"/>
    <property type="evidence" value="ECO:0007669"/>
    <property type="project" value="InterPro"/>
</dbReference>
<dbReference type="InterPro" id="IPR050196">
    <property type="entry name" value="Cytochrome_P450_Monoox"/>
</dbReference>
<dbReference type="GO" id="GO:0020037">
    <property type="term" value="F:heme binding"/>
    <property type="evidence" value="ECO:0007669"/>
    <property type="project" value="InterPro"/>
</dbReference>
<evidence type="ECO:0000256" key="3">
    <source>
        <dbReference type="ARBA" id="ARBA00010617"/>
    </source>
</evidence>
<dbReference type="InterPro" id="IPR002402">
    <property type="entry name" value="Cyt_P450_E_grp-II"/>
</dbReference>
<keyword evidence="9" id="KW-0503">Monooxygenase</keyword>
<dbReference type="Pfam" id="PF00067">
    <property type="entry name" value="p450"/>
    <property type="match status" value="1"/>
</dbReference>
<dbReference type="PANTHER" id="PTHR24291:SF189">
    <property type="entry name" value="CYTOCHROME P450 4C3-RELATED"/>
    <property type="match status" value="1"/>
</dbReference>
<dbReference type="GO" id="GO:0005506">
    <property type="term" value="F:iron ion binding"/>
    <property type="evidence" value="ECO:0007669"/>
    <property type="project" value="InterPro"/>
</dbReference>
<organism evidence="11 12">
    <name type="scientific">Brachionus calyciflorus</name>
    <dbReference type="NCBI Taxonomy" id="104777"/>
    <lineage>
        <taxon>Eukaryota</taxon>
        <taxon>Metazoa</taxon>
        <taxon>Spiralia</taxon>
        <taxon>Gnathifera</taxon>
        <taxon>Rotifera</taxon>
        <taxon>Eurotatoria</taxon>
        <taxon>Monogononta</taxon>
        <taxon>Pseudotrocha</taxon>
        <taxon>Ploima</taxon>
        <taxon>Brachionidae</taxon>
        <taxon>Brachionus</taxon>
    </lineage>
</organism>
<dbReference type="AlphaFoldDB" id="A0A814INY3"/>
<reference evidence="11" key="1">
    <citation type="submission" date="2021-02" db="EMBL/GenBank/DDBJ databases">
        <authorList>
            <person name="Nowell W R."/>
        </authorList>
    </citation>
    <scope>NUCLEOTIDE SEQUENCE</scope>
    <source>
        <strain evidence="11">Ploen Becks lab</strain>
    </source>
</reference>
<evidence type="ECO:0000256" key="8">
    <source>
        <dbReference type="ARBA" id="ARBA00023004"/>
    </source>
</evidence>
<keyword evidence="12" id="KW-1185">Reference proteome</keyword>
<proteinExistence type="inferred from homology"/>
<keyword evidence="6" id="KW-0256">Endoplasmic reticulum</keyword>
<evidence type="ECO:0000313" key="11">
    <source>
        <dbReference type="EMBL" id="CAF1026981.1"/>
    </source>
</evidence>
<evidence type="ECO:0000256" key="4">
    <source>
        <dbReference type="ARBA" id="ARBA00022617"/>
    </source>
</evidence>
<comment type="caution">
    <text evidence="11">The sequence shown here is derived from an EMBL/GenBank/DDBJ whole genome shotgun (WGS) entry which is preliminary data.</text>
</comment>
<gene>
    <name evidence="11" type="ORF">OXX778_LOCUS17666</name>
</gene>
<evidence type="ECO:0000313" key="12">
    <source>
        <dbReference type="Proteomes" id="UP000663879"/>
    </source>
</evidence>
<dbReference type="Proteomes" id="UP000663879">
    <property type="component" value="Unassembled WGS sequence"/>
</dbReference>
<evidence type="ECO:0000256" key="9">
    <source>
        <dbReference type="ARBA" id="ARBA00023033"/>
    </source>
</evidence>
<comment type="similarity">
    <text evidence="3">Belongs to the cytochrome P450 family.</text>
</comment>
<dbReference type="InterPro" id="IPR036396">
    <property type="entry name" value="Cyt_P450_sf"/>
</dbReference>
<dbReference type="SUPFAM" id="SSF48264">
    <property type="entry name" value="Cytochrome P450"/>
    <property type="match status" value="1"/>
</dbReference>
<evidence type="ECO:0000256" key="7">
    <source>
        <dbReference type="ARBA" id="ARBA00023002"/>
    </source>
</evidence>
<keyword evidence="8" id="KW-0408">Iron</keyword>
<evidence type="ECO:0000256" key="10">
    <source>
        <dbReference type="ARBA" id="ARBA00023136"/>
    </source>
</evidence>
<dbReference type="PRINTS" id="PR00464">
    <property type="entry name" value="EP450II"/>
</dbReference>
<name>A0A814INY3_9BILA</name>
<sequence length="202" mass="23920">MEKSKRNLYVLYKIKIFGVTSQIDNATVNGFVHTKYEHDPQLFNQLIDIPKYFANEPFFCNWVGTYPVVIVHNSNVIEEFFNSSKHTEKVWLYSFVQDWLGTGLLTSYGEKWHRRRRLLTPAFHFEILENFREIMNEHSEILVQKFEKFSHEKKPIEIFKELKLCTLDIIGETAMGVNLEAQKNLNVEYVKSVDRFELTCSN</sequence>
<evidence type="ECO:0000256" key="2">
    <source>
        <dbReference type="ARBA" id="ARBA00004586"/>
    </source>
</evidence>
<evidence type="ECO:0000256" key="5">
    <source>
        <dbReference type="ARBA" id="ARBA00022723"/>
    </source>
</evidence>
<comment type="cofactor">
    <cofactor evidence="1">
        <name>heme</name>
        <dbReference type="ChEBI" id="CHEBI:30413"/>
    </cofactor>
</comment>
<dbReference type="PANTHER" id="PTHR24291">
    <property type="entry name" value="CYTOCHROME P450 FAMILY 4"/>
    <property type="match status" value="1"/>
</dbReference>
<keyword evidence="7" id="KW-0560">Oxidoreductase</keyword>
<accession>A0A814INY3</accession>
<dbReference type="GO" id="GO:0005789">
    <property type="term" value="C:endoplasmic reticulum membrane"/>
    <property type="evidence" value="ECO:0007669"/>
    <property type="project" value="UniProtKB-SubCell"/>
</dbReference>
<evidence type="ECO:0000256" key="6">
    <source>
        <dbReference type="ARBA" id="ARBA00022824"/>
    </source>
</evidence>
<dbReference type="GO" id="GO:0004497">
    <property type="term" value="F:monooxygenase activity"/>
    <property type="evidence" value="ECO:0007669"/>
    <property type="project" value="UniProtKB-KW"/>
</dbReference>
<evidence type="ECO:0008006" key="13">
    <source>
        <dbReference type="Google" id="ProtNLM"/>
    </source>
</evidence>
<keyword evidence="4" id="KW-0349">Heme</keyword>
<dbReference type="Gene3D" id="1.10.630.10">
    <property type="entry name" value="Cytochrome P450"/>
    <property type="match status" value="1"/>
</dbReference>
<keyword evidence="10" id="KW-0472">Membrane</keyword>
<dbReference type="OrthoDB" id="1470350at2759"/>
<comment type="subcellular location">
    <subcellularLocation>
        <location evidence="2">Endoplasmic reticulum membrane</location>
    </subcellularLocation>
</comment>
<keyword evidence="5" id="KW-0479">Metal-binding</keyword>